<name>A0A923MFJ3_9FIRM</name>
<dbReference type="AlphaFoldDB" id="A0A923MFJ3"/>
<gene>
    <name evidence="1" type="ORF">H8Z83_03625</name>
</gene>
<keyword evidence="2" id="KW-1185">Reference proteome</keyword>
<dbReference type="RefSeq" id="WP_187013768.1">
    <property type="nucleotide sequence ID" value="NZ_JACOQI010000002.1"/>
</dbReference>
<sequence length="940" mass="108158">MGNSVYIVSVDAKDLFLANYSSPNSKEYSVKLAGSDHNDQFNTRRFVNTLDYSLDLIKLREVYEKVYRRMDFTFSKRGKEYCRRVINVTFKYSVKEFNRFFDNTYIKYGYLPQDVQLTDNICIKDGELIAVRVGSPVENPASPQELGDLFVFDNGMYRLGKTMKVLLTVAQLRNRLYQDGFTCDGIVFRRFKRSSGSSRIGKCLFIDEQLYPRMHKWELCGLKVKEGQEIDLAALEAYIALTLSSIVGTIPLRPENFLVIDDYKSVFKDRVVATRIGSDNWLTSKPEEVEIENSIWDGQSLIDKSAMGEWQDYGMILLRNRFFKSACFNTNIQKFFADRGITDVSQLSGFTLAQDISDIKVITTPSSIKYVKFGTLEQWLRLLDEDGNFGVVKHEKPTHFFDGRMVQIHYQLLNTLQLSQDDVDQLVKPSLDYLRMIQTDPAVLRYHIKYMGGDEEIDSDGITTTNDVVYQMLGVTDKFSQTKLYHNFKTDVSKSFKKELARGHILVEGNYSTLLGNPIEMLYSAIGQFDGESKIGVGNVFCQQFAFDQSILGSRSPHVTMGNVLLARNTDNEEIRQYVNTTREIVCVNSIGENILFRLSGADFDSDTMLLTNNAILIRAAEQNYHKFLVPTSMVDAKKIVRHYTKSDQSDLDIKTSVNKIGEIVNLSQELNTKLWDALNSGADFSEYEELYCEIAQLDVLSNIEIDKAKREYAVDSVAEIKRLRKKYEIRDDDGRQVKPNFFGKIARMKGYYDSVGKNYRFHNTTMDFLQHSLNSYRTSYAYTSFIPFSELLVNDAYLQKSVSYSQVERILGFVRDMRSKIRAVWDGTDENLDNYGKAILVHEIRQEYINYIKSLRISPHTAYRLMLAIEEPQNKDISRTLFYTLFSAPNQCFLDLIEQSRTPISTLTEVSDGPWDVEIYGFHFRRETVICPKTTSDNC</sequence>
<organism evidence="1 2">
    <name type="scientific">Dysosmobacter segnis</name>
    <dbReference type="NCBI Taxonomy" id="2763042"/>
    <lineage>
        <taxon>Bacteria</taxon>
        <taxon>Bacillati</taxon>
        <taxon>Bacillota</taxon>
        <taxon>Clostridia</taxon>
        <taxon>Eubacteriales</taxon>
        <taxon>Oscillospiraceae</taxon>
        <taxon>Dysosmobacter</taxon>
    </lineage>
</organism>
<dbReference type="EMBL" id="JACOQI010000002">
    <property type="protein sequence ID" value="MBC5769413.1"/>
    <property type="molecule type" value="Genomic_DNA"/>
</dbReference>
<comment type="caution">
    <text evidence="1">The sequence shown here is derived from an EMBL/GenBank/DDBJ whole genome shotgun (WGS) entry which is preliminary data.</text>
</comment>
<protein>
    <recommendedName>
        <fullName evidence="3">RNA dependent RNA polymerase</fullName>
    </recommendedName>
</protein>
<evidence type="ECO:0000313" key="2">
    <source>
        <dbReference type="Proteomes" id="UP000620327"/>
    </source>
</evidence>
<proteinExistence type="predicted"/>
<dbReference type="Proteomes" id="UP000620327">
    <property type="component" value="Unassembled WGS sequence"/>
</dbReference>
<accession>A0A923MFJ3</accession>
<reference evidence="1" key="1">
    <citation type="submission" date="2020-08" db="EMBL/GenBank/DDBJ databases">
        <title>Genome public.</title>
        <authorList>
            <person name="Liu C."/>
            <person name="Sun Q."/>
        </authorList>
    </citation>
    <scope>NUCLEOTIDE SEQUENCE</scope>
    <source>
        <strain evidence="1">BX15</strain>
    </source>
</reference>
<evidence type="ECO:0008006" key="3">
    <source>
        <dbReference type="Google" id="ProtNLM"/>
    </source>
</evidence>
<evidence type="ECO:0000313" key="1">
    <source>
        <dbReference type="EMBL" id="MBC5769413.1"/>
    </source>
</evidence>